<dbReference type="EMBL" id="JASNVW010000001">
    <property type="protein sequence ID" value="MDK6028403.1"/>
    <property type="molecule type" value="Genomic_DNA"/>
</dbReference>
<evidence type="ECO:0000313" key="2">
    <source>
        <dbReference type="EMBL" id="MDK6028403.1"/>
    </source>
</evidence>
<gene>
    <name evidence="2" type="ORF">QPL79_03375</name>
</gene>
<organism evidence="2 3">
    <name type="scientific">Ignisphaera cupida</name>
    <dbReference type="NCBI Taxonomy" id="3050454"/>
    <lineage>
        <taxon>Archaea</taxon>
        <taxon>Thermoproteota</taxon>
        <taxon>Thermoprotei</taxon>
        <taxon>Desulfurococcales</taxon>
        <taxon>Desulfurococcaceae</taxon>
        <taxon>Ignisphaera</taxon>
    </lineage>
</organism>
<dbReference type="PIRSF" id="PIRSF004944">
    <property type="entry name" value="UCP004944_hydrls"/>
    <property type="match status" value="1"/>
</dbReference>
<evidence type="ECO:0000313" key="3">
    <source>
        <dbReference type="Proteomes" id="UP001529235"/>
    </source>
</evidence>
<evidence type="ECO:0000256" key="1">
    <source>
        <dbReference type="HAMAP-Rule" id="MF_01406"/>
    </source>
</evidence>
<dbReference type="HAMAP" id="MF_01406">
    <property type="entry name" value="UPF0282"/>
    <property type="match status" value="1"/>
</dbReference>
<dbReference type="RefSeq" id="WP_285273368.1">
    <property type="nucleotide sequence ID" value="NZ_JASNVW010000001.1"/>
</dbReference>
<dbReference type="InterPro" id="IPR014426">
    <property type="entry name" value="UPF0282_hydrls"/>
</dbReference>
<dbReference type="PANTHER" id="PTHR43546">
    <property type="entry name" value="UPF0173 METAL-DEPENDENT HYDROLASE MJ1163-RELATED"/>
    <property type="match status" value="1"/>
</dbReference>
<dbReference type="AlphaFoldDB" id="A0ABD4Z8H2"/>
<dbReference type="SUPFAM" id="SSF56281">
    <property type="entry name" value="Metallo-hydrolase/oxidoreductase"/>
    <property type="match status" value="1"/>
</dbReference>
<dbReference type="PANTHER" id="PTHR43546:SF4">
    <property type="entry name" value="UPF0282 PROTEIN MJ1629"/>
    <property type="match status" value="1"/>
</dbReference>
<name>A0ABD4Z8H2_9CREN</name>
<protein>
    <recommendedName>
        <fullName evidence="1">UPF0282 protein QPL79_03375</fullName>
    </recommendedName>
</protein>
<dbReference type="InterPro" id="IPR050114">
    <property type="entry name" value="UPF0173_UPF0282_UlaG_hydrolase"/>
</dbReference>
<keyword evidence="3" id="KW-1185">Reference proteome</keyword>
<sequence>MNIVLIGFESFGVRSQATFIQTKHANIFIDPSAALAPKRYGLPPHKLEVKKLIETFNKIENFLRDSEYIIVTHYHYDHHDPGKFLDPTFFKGKTILIKDFEKNINFSQKLRAQRFISIIKNFAKNIVICDQKIIEMGTNKIVFSKPLPHGINTRLGYVISVCIKDEYEFLFTSDIEGGTNEEHSYIYDFCKPYVAIVDGPPTYLMGYAFSEKDLHHSLNFLKTFIDKNSNVLKYLILDHHAFRDENYASLVQNIRNSHIIIETAAEFMGFEPKPLEALRKGLYMVDNESGLDLLHDVVKHGVEPDE</sequence>
<dbReference type="InterPro" id="IPR036866">
    <property type="entry name" value="RibonucZ/Hydroxyglut_hydro"/>
</dbReference>
<reference evidence="2 3" key="1">
    <citation type="submission" date="2023-05" db="EMBL/GenBank/DDBJ databases">
        <title>A new hyperthermophilic archaea 'Ignisphaera cupida' sp. nov. and description of the family 'Ignisphaeraceae' fam. nov.</title>
        <authorList>
            <person name="Podosokorskaya O.A."/>
            <person name="Elcheninov A.G."/>
            <person name="Klukina A."/>
            <person name="Merkel A.Y."/>
        </authorList>
    </citation>
    <scope>NUCLEOTIDE SEQUENCE [LARGE SCALE GENOMIC DNA]</scope>
    <source>
        <strain evidence="2 3">4213-co</strain>
    </source>
</reference>
<comment type="caution">
    <text evidence="2">The sequence shown here is derived from an EMBL/GenBank/DDBJ whole genome shotgun (WGS) entry which is preliminary data.</text>
</comment>
<accession>A0ABD4Z8H2</accession>
<dbReference type="Proteomes" id="UP001529235">
    <property type="component" value="Unassembled WGS sequence"/>
</dbReference>
<proteinExistence type="inferred from homology"/>
<comment type="similarity">
    <text evidence="1">Belongs to the UPF0282 family.</text>
</comment>
<dbReference type="Gene3D" id="3.60.15.10">
    <property type="entry name" value="Ribonuclease Z/Hydroxyacylglutathione hydrolase-like"/>
    <property type="match status" value="1"/>
</dbReference>